<evidence type="ECO:0000313" key="2">
    <source>
        <dbReference type="EMBL" id="JAA44811.1"/>
    </source>
</evidence>
<protein>
    <submittedName>
        <fullName evidence="2">Uncharacterized protein</fullName>
    </submittedName>
</protein>
<dbReference type="EMBL" id="GABZ01008714">
    <property type="protein sequence ID" value="JAA44811.1"/>
    <property type="molecule type" value="mRNA"/>
</dbReference>
<keyword evidence="1" id="KW-1133">Transmembrane helix</keyword>
<name>K9IW32_DESRO</name>
<accession>K9IW32</accession>
<sequence>MLYFTSPQLFCNYLFILLDPFTIFTHYPQSPPIWQLSKCCLYLRFCLCSYLFSILDSIADRYVFIAIFVHIFYLLFLKETLKHFI</sequence>
<evidence type="ECO:0000256" key="1">
    <source>
        <dbReference type="SAM" id="Phobius"/>
    </source>
</evidence>
<reference evidence="2" key="1">
    <citation type="submission" date="2012-11" db="EMBL/GenBank/DDBJ databases">
        <title>The Vampirome: Transcriptome and Proteome Analysis of the Submandibular and Accessory Glands of the Vampire Bat and Vector of Human Rabies, Desmodus rotundus.</title>
        <authorList>
            <person name="Francischetti I.M.B."/>
            <person name="Assumpcao T.C.F."/>
            <person name="Ma D."/>
            <person name="Vicente E.C."/>
            <person name="Ribeiro J.M.C."/>
        </authorList>
    </citation>
    <scope>NUCLEOTIDE SEQUENCE</scope>
    <source>
        <tissue evidence="2">Salivary gland</tissue>
    </source>
</reference>
<keyword evidence="1" id="KW-0472">Membrane</keyword>
<dbReference type="AlphaFoldDB" id="K9IW32"/>
<feature type="transmembrane region" description="Helical" evidence="1">
    <location>
        <begin position="61"/>
        <end position="77"/>
    </location>
</feature>
<organism evidence="2">
    <name type="scientific">Desmodus rotundus</name>
    <name type="common">Vampire bat</name>
    <dbReference type="NCBI Taxonomy" id="9430"/>
    <lineage>
        <taxon>Eukaryota</taxon>
        <taxon>Metazoa</taxon>
        <taxon>Chordata</taxon>
        <taxon>Craniata</taxon>
        <taxon>Vertebrata</taxon>
        <taxon>Euteleostomi</taxon>
        <taxon>Mammalia</taxon>
        <taxon>Eutheria</taxon>
        <taxon>Laurasiatheria</taxon>
        <taxon>Chiroptera</taxon>
        <taxon>Yangochiroptera</taxon>
        <taxon>Phyllostomidae</taxon>
        <taxon>Desmodontinae</taxon>
        <taxon>Desmodus</taxon>
    </lineage>
</organism>
<keyword evidence="1" id="KW-0812">Transmembrane</keyword>
<proteinExistence type="evidence at transcript level"/>